<protein>
    <submittedName>
        <fullName evidence="3">T9SS type A sorting domain-containing protein</fullName>
    </submittedName>
</protein>
<dbReference type="InterPro" id="IPR003410">
    <property type="entry name" value="HYR_dom"/>
</dbReference>
<evidence type="ECO:0000313" key="3">
    <source>
        <dbReference type="EMBL" id="MBK9719180.1"/>
    </source>
</evidence>
<evidence type="ECO:0000256" key="1">
    <source>
        <dbReference type="ARBA" id="ARBA00022737"/>
    </source>
</evidence>
<dbReference type="Proteomes" id="UP000808349">
    <property type="component" value="Unassembled WGS sequence"/>
</dbReference>
<feature type="domain" description="HYR" evidence="2">
    <location>
        <begin position="2561"/>
        <end position="2647"/>
    </location>
</feature>
<reference evidence="3 4" key="1">
    <citation type="submission" date="2020-10" db="EMBL/GenBank/DDBJ databases">
        <title>Connecting structure to function with the recovery of over 1000 high-quality activated sludge metagenome-assembled genomes encoding full-length rRNA genes using long-read sequencing.</title>
        <authorList>
            <person name="Singleton C.M."/>
            <person name="Petriglieri F."/>
            <person name="Kristensen J.M."/>
            <person name="Kirkegaard R.H."/>
            <person name="Michaelsen T.Y."/>
            <person name="Andersen M.H."/>
            <person name="Karst S.M."/>
            <person name="Dueholm M.S."/>
            <person name="Nielsen P.H."/>
            <person name="Albertsen M."/>
        </authorList>
    </citation>
    <scope>NUCLEOTIDE SEQUENCE [LARGE SCALE GENOMIC DNA]</scope>
    <source>
        <strain evidence="3">Ribe_18-Q3-R11-54_BAT3C.373</strain>
    </source>
</reference>
<dbReference type="PROSITE" id="PS51257">
    <property type="entry name" value="PROKAR_LIPOPROTEIN"/>
    <property type="match status" value="1"/>
</dbReference>
<keyword evidence="1" id="KW-0677">Repeat</keyword>
<feature type="domain" description="HYR" evidence="2">
    <location>
        <begin position="3242"/>
        <end position="3334"/>
    </location>
</feature>
<dbReference type="Gene3D" id="4.10.1080.10">
    <property type="entry name" value="TSP type-3 repeat"/>
    <property type="match status" value="1"/>
</dbReference>
<dbReference type="PROSITE" id="PS50825">
    <property type="entry name" value="HYR"/>
    <property type="match status" value="2"/>
</dbReference>
<proteinExistence type="predicted"/>
<gene>
    <name evidence="3" type="ORF">IPO85_17005</name>
</gene>
<dbReference type="PANTHER" id="PTHR24273:SF32">
    <property type="entry name" value="HYALIN"/>
    <property type="match status" value="1"/>
</dbReference>
<dbReference type="InterPro" id="IPR028974">
    <property type="entry name" value="TSP_type-3_rpt"/>
</dbReference>
<dbReference type="InterPro" id="IPR026444">
    <property type="entry name" value="Secre_tail"/>
</dbReference>
<dbReference type="PANTHER" id="PTHR24273">
    <property type="entry name" value="FI04643P-RELATED"/>
    <property type="match status" value="1"/>
</dbReference>
<sequence length="3729" mass="380917">MLLVKTEAACQTQAAIDASFAAWLLTTTASGGCNGMLTTSPTTPTPPDKCGGVTTVTWTYTSSCAPTTTTCTATFTVDPSPPVVLTCATNKTEAACQTQAAIDASFAAWLLTTTATGGCNGLLTKSPTNPVAPDKCGGSTTVTWTYTSSCAPTSTTCTATFTVDPAPPVVLTCATSKTEAACQTQAAIDASFAAWLLTTTATGGCNGMLTTSPTTPMAPDKCGGSTTVTWTYTSSCTPMITTCTATFTVDPSPPVVFTCATSKTEAACQTQAAIDASFAAWLLTTTATGGCNGMLTTSPSNPMAPNACGGNTTVTWTYTSSCAPTTTTCTATFTVDPSPPVVFTCATNKTEAACQTQAAIDASFAAWLLTTTASGGCNGMLTTSPTTPMAPDKCGGVTTVTWTYTSSCAPTTTSCTATFTVDPSPPVVFNCATSKTEAACQTQAAIDASFAAWLLTTTASGGCNGMLTTSPTTPTPPDKCGGVTTVTWTYTSSCAPTTTTCTATFTVDPSPPVVLTCATNKTEAACQTQAAIDASFAAWLLTTTATGGCNGLLTKSPTNPVAPDKCGGSTTVTWTYTSSCAPTSTTCTATFTVDPAPPVVLTCATSKTEAACQTQVAIDASFAAWLLTTTATGGCNGMLTTSPTTPMAPDKCGGSTTVTWTYTSSCTPMTTTCTATFTVDPSPPVVFTCATSKTEAACQTQAAIDASFAAWLLTTTATGGCNGMLTTSPSNPMAPDACGGSTTVTWTYTSSCAPTTTTCTATFTVDPSPPVVFTCATNKTEAACQTQAAIDASFAAWLLTTTATGGCNGMMTTSPSNPMAPDACGGSTTVTWTYTSSCAPTTTSCTATFTVDPSPPVVFNCATSKTEAACQTQAAIDASFAAWLLTTTASGGCNGMLTTSPTTPTPPDKCGGVTTLTWTYTSSCAPTTTTCTATFTVDPSPPVVLTCATNKTEAACQTQAAIDASFAAWLLTTTATGGCNGLLTKSPTNPVAPDKCGGSTTVTWTYTSSCAPTSTTCTATFTVDPAPPVVLTCATSKTEAACQTQAAIDASFAAWLLTTTATGGCNGLLTKSPNNPVAPDKCGGSTTVTWTYTSSCAPTSTTCTATFTVDPSPPVVLTCATSKTEAACQTQAAIDASFASWLLTTTATGGCNGMLTTSPSNPVAPDKCGGSTTVTWTYTSSCAPTTTTCTATFTVDPSPPVVFTCATSKTEAACQTQAAIDASFAAWLLTTTATGGCNGMMTTSPSNPMAPDACGGSTTVTWTYTSSCAPTTTSCTATFTVNPSPPVVFNCATSKTEAACQTQAAIDASFAAWLLTTTASGGCNGLLTTSPTTPTPPVKCGGVTTVTWTYTSSCAPTTTSCTATFTVDPSPPVVFTCASNKTEAACQTQAAIDASFAAWLLTTTASGGCNGLLTKSPTNPVAPDKCGGSTTVTWTYTSSCAPTTTTCTATFTVDPAPPVVLTCAPNKTEAACQTQAAIDASFAAWLLTTTATGGCNGLLTKSPVTPVAPDKCGGSTTVTWTYTSSCTPTSTTCSATFTVTAAPTVVLTCAVNKTEAACQTQAAIDASFAAWLLTTTATGGCNGLLTKSPTNPIAPDKCGGSTTVTWTYTSSCAPTTTTCSATFTVTASPPVVLTCATNKTEAACQTQAAINASFATWLTTTTATGGCNGLLTTSPATPIAPDKCGGSTTVTWTYTSSCAPTTTTCSATFTVNPSPPVVFTCATSKTEAACQTQAAINSSFAAWLLTTTASGGCNGSLTTSPATPVAPNACGGSTTVTWTYTSSCAPFTTSCSATFTVTASPPVVFNCAVNKTEAACQTQAAIDASFAAWLLTTTASGGCNGLLTTSPTTPTAPNACGGSTTVTWTYTSSCAPTTTTCSATFTVTASPAVVFTCATNKTEAACQTQAAIDASFAAWLLTTTASGGCNGLLTKSPATPVAPDKCGGSTTVTWTYTSSCAPTTTTCSATFTVTAAPAVVLTCATNKTEAACQTQAAIDASFAAWLLTTTATGGCNGLLTKSPTTPVAPDKCGGSTTVTWTYTSSCAPTTTTCSATFTVTASPAVVLTCATNKTEAACQTQAAIDASFAAWLATTTATGGCNGLLTKSPTTPVAPDKCGGSTTVTWTYTSSCAPTTTTCSATFTVIASPPVNFTCAVNKTEVACQTQAAINASFTAWLATTTANGGCNGLLTTIPANPTAPDKCGGNITVTWNYTSSCAPTSTTCSATFTVSPSPPVNFTCAVNKTEAACQTQAVIDASFAAWLLTTTANGGCNGLLTTSPATPMAPSRCGGSTTVTWTYTSSCAPTTTTCSATFTVTASSLVVLNCASNKTEVACQSQAAIDASFAAWLLTTTTSGGCNPQLSNNNTGAPSACGGSKTVIFTVTSSCEVDKTCSAVFTVNSSPVVLNCPANATENACQSQSAIDTKFNTWLSTVTTSGGCNASLSNNNTGAPNACGGVVTVTFTVTSSCEPNKTCTATFTVNSSPVVLTCPVNTTEAACQTQAVIDNKFSIWLATVTTSGGCNPSLSNNNTGAPNSCTGGSTTVTFTVTSSCEPDKTCTASFTVSSNPPLIINCPNNTTEAACQTQASINAKFNTWLASATIIGGCNASISNDNTGAPDACTGGTKTVTFTVSSSCQASVTCSASFTVTAAPAVVFTCANNVTESACQTQAQIDNKFNIWLASGSLSGGCNATILNNNNGAPSFCGGTKTVIFTVTSSCEPNITCSATFTVSNTTAVALTCPSNKTEGSCLSQASIDSSYNAWLLTATTTGGCNPLLTNNSTGAPNSCGGTKTVVFTVTSSCEPNVTCSATFSVTAPPAVVLTCPVNSTVTSCQSQASIDSLFAVWLATASATGGCNASLSNNNSGAPPECGGSRVVTFTVTSKCETNKNCTAMFTVSNFPPPVITCPNPITVNCNVSTLPPVTGTATASDACGGIAVITYSDQVNLGDCPGNYSITRTWTATDKCNNFDVCNQLITVIDTTKPNFTLPPNITLYTGVIPSGVKTIVNYDFNTGTSYNNLRPKLYTGITSKVDTSSNMYMTTTGVISGNLAFTPNTLAGKALKVNDSQLPGIWRFNVGGNNLPLFNNFSVYVQARKNGVGSANTLLMDYSTDGSNWTNFSSTALTTGTWIQCTSPINGLAFPSQLFIRVRYTGGTNPQTKELYIDNFQIKGTRLADSCAYEDLPSLTGYPTNVNHPCDANPIVEYTDSISGGTCVNDTKVTRTWYVTDFCGNSSSGTGKQIITVKDTTGPVISCPGNGSTFQRKADTMLCYYTVIGNEFDPFAKDACSDSVTLSNNVNFTSSLNSEQLRVGLHNIIWTATDVCGNVSRCTVVVNVFEREPPVARCKKITINLDTLGLKTITANDIDNGSTDNCAIKTKTLNRYTYTCDDIPWRIVKLTVTDSSGLMSMCSDTLFVKDVTPPDIVCKNINIILPPSKVKTITADSVLSKIKDNCGILIKTVTPNTFNCASTKNTNVTVTITDVNGNSSTCTAKVTISNDADGDGIYDPCDNCKNVSNPNQEDEDCDGVGNACDVCPKGDDSVDNNNDGLPDCKYPPPFASILASWKCGTKPQKVYIATVDANNVCTKTCVLYTTLTNPMPAKKSLGPCIACGHNLVDGSNQGEIKLSYSEDRLLNEIDATDPDQFIPESDWDFTIYPNPNSGEFEVYFENPVEEGYLKVYNLLEQEVWSHEITSVTSNVKINKSEFKFSAAGIYRVVFMTKEAKKIHTLLLIY</sequence>
<dbReference type="InterPro" id="IPR013783">
    <property type="entry name" value="Ig-like_fold"/>
</dbReference>
<dbReference type="GO" id="GO:0005509">
    <property type="term" value="F:calcium ion binding"/>
    <property type="evidence" value="ECO:0007669"/>
    <property type="project" value="InterPro"/>
</dbReference>
<evidence type="ECO:0000259" key="2">
    <source>
        <dbReference type="PROSITE" id="PS50825"/>
    </source>
</evidence>
<accession>A0A9D7SCM3</accession>
<evidence type="ECO:0000313" key="4">
    <source>
        <dbReference type="Proteomes" id="UP000808349"/>
    </source>
</evidence>
<comment type="caution">
    <text evidence="3">The sequence shown here is derived from an EMBL/GenBank/DDBJ whole genome shotgun (WGS) entry which is preliminary data.</text>
</comment>
<dbReference type="Gene3D" id="2.60.40.10">
    <property type="entry name" value="Immunoglobulins"/>
    <property type="match status" value="1"/>
</dbReference>
<dbReference type="NCBIfam" id="TIGR04183">
    <property type="entry name" value="Por_Secre_tail"/>
    <property type="match status" value="1"/>
</dbReference>
<dbReference type="EMBL" id="JADKFW010000016">
    <property type="protein sequence ID" value="MBK9719180.1"/>
    <property type="molecule type" value="Genomic_DNA"/>
</dbReference>
<name>A0A9D7SCM3_9BACT</name>
<organism evidence="3 4">
    <name type="scientific">Candidatus Defluviibacterium haderslevense</name>
    <dbReference type="NCBI Taxonomy" id="2981993"/>
    <lineage>
        <taxon>Bacteria</taxon>
        <taxon>Pseudomonadati</taxon>
        <taxon>Bacteroidota</taxon>
        <taxon>Saprospiria</taxon>
        <taxon>Saprospirales</taxon>
        <taxon>Saprospiraceae</taxon>
        <taxon>Candidatus Defluviibacterium</taxon>
    </lineage>
</organism>
<dbReference type="SUPFAM" id="SSF103647">
    <property type="entry name" value="TSP type-3 repeat"/>
    <property type="match status" value="1"/>
</dbReference>